<gene>
    <name evidence="3" type="ORF">ACFQJ6_20120</name>
</gene>
<keyword evidence="1" id="KW-0472">Membrane</keyword>
<feature type="transmembrane region" description="Helical" evidence="1">
    <location>
        <begin position="12"/>
        <end position="32"/>
    </location>
</feature>
<dbReference type="Pfam" id="PF26409">
    <property type="entry name" value="DUF8107"/>
    <property type="match status" value="1"/>
</dbReference>
<organism evidence="3 4">
    <name type="scientific">Halorussus caseinilyticus</name>
    <dbReference type="NCBI Taxonomy" id="3034025"/>
    <lineage>
        <taxon>Archaea</taxon>
        <taxon>Methanobacteriati</taxon>
        <taxon>Methanobacteriota</taxon>
        <taxon>Stenosarchaea group</taxon>
        <taxon>Halobacteria</taxon>
        <taxon>Halobacteriales</taxon>
        <taxon>Haladaptataceae</taxon>
        <taxon>Halorussus</taxon>
    </lineage>
</organism>
<feature type="transmembrane region" description="Helical" evidence="1">
    <location>
        <begin position="38"/>
        <end position="58"/>
    </location>
</feature>
<keyword evidence="4" id="KW-1185">Reference proteome</keyword>
<sequence>MSNSKGDPRVLFLMNLVLSSAFASLVVWGLSYLDLLTFAWPTVAVATGIVMLLTYLVVW</sequence>
<dbReference type="GeneID" id="79304579"/>
<dbReference type="RefSeq" id="WP_276279976.1">
    <property type="nucleotide sequence ID" value="NZ_CP119809.1"/>
</dbReference>
<name>A0ABD5WTI7_9EURY</name>
<proteinExistence type="predicted"/>
<dbReference type="InterPro" id="IPR058420">
    <property type="entry name" value="DUF8107"/>
</dbReference>
<dbReference type="Proteomes" id="UP001596407">
    <property type="component" value="Unassembled WGS sequence"/>
</dbReference>
<reference evidence="3 4" key="1">
    <citation type="journal article" date="2019" name="Int. J. Syst. Evol. Microbiol.">
        <title>The Global Catalogue of Microorganisms (GCM) 10K type strain sequencing project: providing services to taxonomists for standard genome sequencing and annotation.</title>
        <authorList>
            <consortium name="The Broad Institute Genomics Platform"/>
            <consortium name="The Broad Institute Genome Sequencing Center for Infectious Disease"/>
            <person name="Wu L."/>
            <person name="Ma J."/>
        </authorList>
    </citation>
    <scope>NUCLEOTIDE SEQUENCE [LARGE SCALE GENOMIC DNA]</scope>
    <source>
        <strain evidence="3 4">DT72</strain>
    </source>
</reference>
<feature type="domain" description="DUF8107" evidence="2">
    <location>
        <begin position="2"/>
        <end position="58"/>
    </location>
</feature>
<comment type="caution">
    <text evidence="3">The sequence shown here is derived from an EMBL/GenBank/DDBJ whole genome shotgun (WGS) entry which is preliminary data.</text>
</comment>
<evidence type="ECO:0000256" key="1">
    <source>
        <dbReference type="SAM" id="Phobius"/>
    </source>
</evidence>
<dbReference type="AlphaFoldDB" id="A0ABD5WTI7"/>
<keyword evidence="1" id="KW-1133">Transmembrane helix</keyword>
<accession>A0ABD5WTI7</accession>
<evidence type="ECO:0000259" key="2">
    <source>
        <dbReference type="Pfam" id="PF26409"/>
    </source>
</evidence>
<evidence type="ECO:0000313" key="3">
    <source>
        <dbReference type="EMBL" id="MFC7082050.1"/>
    </source>
</evidence>
<keyword evidence="1" id="KW-0812">Transmembrane</keyword>
<evidence type="ECO:0000313" key="4">
    <source>
        <dbReference type="Proteomes" id="UP001596407"/>
    </source>
</evidence>
<dbReference type="EMBL" id="JBHSZH010000005">
    <property type="protein sequence ID" value="MFC7082050.1"/>
    <property type="molecule type" value="Genomic_DNA"/>
</dbReference>
<protein>
    <recommendedName>
        <fullName evidence="2">DUF8107 domain-containing protein</fullName>
    </recommendedName>
</protein>